<sequence>MRGASGSANRRPLQELRLQQGAERTNITPLLRRLRLKTEAVESEPVGSVAAAATPVSSSEPSLGALSWITPLVWLERTVPTSSLLESLRHSLSLSTSWRDAGTCVTPVPAVSVGSSVTPVPTMSMATTVTPVPTVSVGNSITPVPAMATGASITPMPTGTTATSISPVPTMSMGISVTPVPTGTIATSVTTVPTGTIATSVTPVSSMSMGTSVTPVPTMSMGTSVTPVPTGTIATSITPVSSMSMGTSVTPVPTMSMGTSITPVLTVSMGTTMTPEERSTGTSVPACAKDSAAETDSLLWQYVSLLGTGVGSHAVSHPQPPVLPLVPSCPREQLRSLPRAELEGRLESTLIIIEALSLQLRDWQDSQRPLPAVGPAGQRDAHTQTDITRPQGEERIYHGLYVELRRKAQALQRQRGAERMLVQQLERAAEAMGAWAMQRRALRDVADAALQDVRDDHAALERERLQVHALVSRCEAVLHDVPAKLRSCLQERDAAQQRVDEALRAKQQSDGFLEEFRCHAAAQISARTQSLELQQELSTLLAAAVQQQVALSAEAQPFWEFIDETFANLQEERGALDGEREQMRALVSRCKAALRDVPTKLSSCLQERDAALQQVEEALQAKKEASHQLEETLEALQDAVAQGEQLAVTNSRLSADLGTVMKQLASLQQERDELQQDYEELKEELSWLTKERDALQRERRELQEAVECREFLDQENRMSRRQLMEVEAKLQSTLAELQERSLQHQELLEAHQGLQYGFVLTPAA</sequence>
<evidence type="ECO:0000256" key="1">
    <source>
        <dbReference type="SAM" id="Coils"/>
    </source>
</evidence>
<evidence type="ECO:0008006" key="4">
    <source>
        <dbReference type="Google" id="ProtNLM"/>
    </source>
</evidence>
<dbReference type="InterPro" id="IPR028728">
    <property type="entry name" value="Astrin"/>
</dbReference>
<accession>A0A226MS59</accession>
<dbReference type="OrthoDB" id="5972338at2759"/>
<name>A0A226MS59_CALSU</name>
<feature type="coiled-coil region" evidence="1">
    <location>
        <begin position="605"/>
        <end position="740"/>
    </location>
</feature>
<proteinExistence type="predicted"/>
<dbReference type="EMBL" id="MCFN01000493">
    <property type="protein sequence ID" value="OXB58094.1"/>
    <property type="molecule type" value="Genomic_DNA"/>
</dbReference>
<keyword evidence="1" id="KW-0175">Coiled coil</keyword>
<dbReference type="AlphaFoldDB" id="A0A226MS59"/>
<comment type="caution">
    <text evidence="2">The sequence shown here is derived from an EMBL/GenBank/DDBJ whole genome shotgun (WGS) entry which is preliminary data.</text>
</comment>
<protein>
    <recommendedName>
        <fullName evidence="4">Sperm-associated antigen 5</fullName>
    </recommendedName>
</protein>
<organism evidence="2 3">
    <name type="scientific">Callipepla squamata</name>
    <name type="common">Scaled quail</name>
    <dbReference type="NCBI Taxonomy" id="9009"/>
    <lineage>
        <taxon>Eukaryota</taxon>
        <taxon>Metazoa</taxon>
        <taxon>Chordata</taxon>
        <taxon>Craniata</taxon>
        <taxon>Vertebrata</taxon>
        <taxon>Euteleostomi</taxon>
        <taxon>Archelosauria</taxon>
        <taxon>Archosauria</taxon>
        <taxon>Dinosauria</taxon>
        <taxon>Saurischia</taxon>
        <taxon>Theropoda</taxon>
        <taxon>Coelurosauria</taxon>
        <taxon>Aves</taxon>
        <taxon>Neognathae</taxon>
        <taxon>Galloanserae</taxon>
        <taxon>Galliformes</taxon>
        <taxon>Odontophoridae</taxon>
        <taxon>Callipepla</taxon>
    </lineage>
</organism>
<feature type="coiled-coil region" evidence="1">
    <location>
        <begin position="408"/>
        <end position="505"/>
    </location>
</feature>
<dbReference type="STRING" id="9009.A0A226MS59"/>
<dbReference type="GO" id="GO:0051988">
    <property type="term" value="P:regulation of attachment of spindle microtubules to kinetochore"/>
    <property type="evidence" value="ECO:0007669"/>
    <property type="project" value="InterPro"/>
</dbReference>
<dbReference type="PANTHER" id="PTHR15347">
    <property type="entry name" value="SPERM-ASSOCIATED ANTIGEN 5"/>
    <property type="match status" value="1"/>
</dbReference>
<dbReference type="Proteomes" id="UP000198323">
    <property type="component" value="Unassembled WGS sequence"/>
</dbReference>
<reference evidence="2 3" key="1">
    <citation type="submission" date="2016-07" db="EMBL/GenBank/DDBJ databases">
        <title>Disparate Historic Effective Population Sizes Predicted by Modern Levels of Genome Diversity for the Scaled Quail (Callipepla squamata) and the Northern Bobwhite (Colinus virginianus): Inferences from First and Second Generation Draft Genome Assemblies for Sympatric New World Quail.</title>
        <authorList>
            <person name="Oldeschulte D.L."/>
            <person name="Halley Y.A."/>
            <person name="Bhattarai E.K."/>
            <person name="Brashear W.A."/>
            <person name="Hill J."/>
            <person name="Metz R.P."/>
            <person name="Johnson C.D."/>
            <person name="Rollins D."/>
            <person name="Peterson M.J."/>
            <person name="Bickhart D.M."/>
            <person name="Decker J.E."/>
            <person name="Seabury C.M."/>
        </authorList>
    </citation>
    <scope>NUCLEOTIDE SEQUENCE [LARGE SCALE GENOMIC DNA]</scope>
    <source>
        <strain evidence="2 3">Texas</strain>
        <tissue evidence="2">Leg muscle</tissue>
    </source>
</reference>
<keyword evidence="3" id="KW-1185">Reference proteome</keyword>
<evidence type="ECO:0000313" key="3">
    <source>
        <dbReference type="Proteomes" id="UP000198323"/>
    </source>
</evidence>
<gene>
    <name evidence="2" type="ORF">ASZ78_012499</name>
</gene>
<dbReference type="PANTHER" id="PTHR15347:SF1">
    <property type="entry name" value="SPERM-ASSOCIATED ANTIGEN 5"/>
    <property type="match status" value="1"/>
</dbReference>
<evidence type="ECO:0000313" key="2">
    <source>
        <dbReference type="EMBL" id="OXB58094.1"/>
    </source>
</evidence>
<dbReference type="GO" id="GO:0051301">
    <property type="term" value="P:cell division"/>
    <property type="evidence" value="ECO:0007669"/>
    <property type="project" value="InterPro"/>
</dbReference>